<evidence type="ECO:0000313" key="8">
    <source>
        <dbReference type="Proteomes" id="UP001169764"/>
    </source>
</evidence>
<dbReference type="InterPro" id="IPR013149">
    <property type="entry name" value="ADH-like_C"/>
</dbReference>
<proteinExistence type="inferred from homology"/>
<dbReference type="PANTHER" id="PTHR43880:SF12">
    <property type="entry name" value="ALCOHOL DEHYDROGENASE CLASS-3"/>
    <property type="match status" value="1"/>
</dbReference>
<dbReference type="SUPFAM" id="SSF51735">
    <property type="entry name" value="NAD(P)-binding Rossmann-fold domains"/>
    <property type="match status" value="1"/>
</dbReference>
<comment type="caution">
    <text evidence="7">The sequence shown here is derived from an EMBL/GenBank/DDBJ whole genome shotgun (WGS) entry which is preliminary data.</text>
</comment>
<dbReference type="CDD" id="cd08278">
    <property type="entry name" value="benzyl_alcohol_DH"/>
    <property type="match status" value="1"/>
</dbReference>
<keyword evidence="4" id="KW-0520">NAD</keyword>
<evidence type="ECO:0000256" key="4">
    <source>
        <dbReference type="ARBA" id="ARBA00023027"/>
    </source>
</evidence>
<dbReference type="Gene3D" id="3.90.180.10">
    <property type="entry name" value="Medium-chain alcohol dehydrogenases, catalytic domain"/>
    <property type="match status" value="1"/>
</dbReference>
<sequence>MGVTHHPEPWLAALGGPVRRKRMCEALGGQQMRAAVVRVAGGPFLIENVKLGSLKPTEVLVRVVATGVCHTDMVVRNQDFTTPLPMILGHEGSGIVEAVGTDVTTIKLGDHVVMTYMSCGLCDTCESGHPAHCEYMGPLNFGGARLDGSSGVTDREGGELHDHFFGQSAFAEYALASERNVVRVPKDVPLELMGPLGCGIQTGAGSVLNALNVHAGSSFVAFGAGAVGLSAIMAAKVAGATTIIAADLNEARLALALELGATHVINSASEDPVARVREITQKGADFTLECSGRGAVLRQAIDCLGIFGVCGIVGATKEGTEVAFNVNDVMIPGRRIMGIVQGDVVAKTFIPVLVDLYKQGRFPFDRLVRFYDFAEINQAVEDSERGVAIKPILRIAAASDA</sequence>
<gene>
    <name evidence="7" type="ORF">Q4F19_13075</name>
</gene>
<dbReference type="InterPro" id="IPR020843">
    <property type="entry name" value="ER"/>
</dbReference>
<accession>A0ABT8YC81</accession>
<dbReference type="SMART" id="SM00829">
    <property type="entry name" value="PKS_ER"/>
    <property type="match status" value="1"/>
</dbReference>
<comment type="similarity">
    <text evidence="5">Belongs to the zinc-containing alcohol dehydrogenase family.</text>
</comment>
<evidence type="ECO:0000256" key="1">
    <source>
        <dbReference type="ARBA" id="ARBA00022723"/>
    </source>
</evidence>
<protein>
    <submittedName>
        <fullName evidence="7">NAD(P)-dependent alcohol dehydrogenase</fullName>
    </submittedName>
</protein>
<name>A0ABT8YC81_9SPHN</name>
<organism evidence="7 8">
    <name type="scientific">Sphingomonas natans</name>
    <dbReference type="NCBI Taxonomy" id="3063330"/>
    <lineage>
        <taxon>Bacteria</taxon>
        <taxon>Pseudomonadati</taxon>
        <taxon>Pseudomonadota</taxon>
        <taxon>Alphaproteobacteria</taxon>
        <taxon>Sphingomonadales</taxon>
        <taxon>Sphingomonadaceae</taxon>
        <taxon>Sphingomonas</taxon>
    </lineage>
</organism>
<evidence type="ECO:0000313" key="7">
    <source>
        <dbReference type="EMBL" id="MDO6415319.1"/>
    </source>
</evidence>
<dbReference type="PROSITE" id="PS00059">
    <property type="entry name" value="ADH_ZINC"/>
    <property type="match status" value="1"/>
</dbReference>
<keyword evidence="1 5" id="KW-0479">Metal-binding</keyword>
<dbReference type="Pfam" id="PF00107">
    <property type="entry name" value="ADH_zinc_N"/>
    <property type="match status" value="1"/>
</dbReference>
<dbReference type="Gene3D" id="3.40.50.720">
    <property type="entry name" value="NAD(P)-binding Rossmann-like Domain"/>
    <property type="match status" value="1"/>
</dbReference>
<dbReference type="EMBL" id="JAUOTP010000005">
    <property type="protein sequence ID" value="MDO6415319.1"/>
    <property type="molecule type" value="Genomic_DNA"/>
</dbReference>
<dbReference type="InterPro" id="IPR002328">
    <property type="entry name" value="ADH_Zn_CS"/>
</dbReference>
<dbReference type="InterPro" id="IPR011032">
    <property type="entry name" value="GroES-like_sf"/>
</dbReference>
<evidence type="ECO:0000259" key="6">
    <source>
        <dbReference type="SMART" id="SM00829"/>
    </source>
</evidence>
<dbReference type="PANTHER" id="PTHR43880">
    <property type="entry name" value="ALCOHOL DEHYDROGENASE"/>
    <property type="match status" value="1"/>
</dbReference>
<dbReference type="SUPFAM" id="SSF50129">
    <property type="entry name" value="GroES-like"/>
    <property type="match status" value="1"/>
</dbReference>
<feature type="domain" description="Enoyl reductase (ER)" evidence="6">
    <location>
        <begin position="44"/>
        <end position="393"/>
    </location>
</feature>
<evidence type="ECO:0000256" key="5">
    <source>
        <dbReference type="RuleBase" id="RU361277"/>
    </source>
</evidence>
<evidence type="ECO:0000256" key="2">
    <source>
        <dbReference type="ARBA" id="ARBA00022833"/>
    </source>
</evidence>
<reference evidence="7" key="1">
    <citation type="submission" date="2023-07" db="EMBL/GenBank/DDBJ databases">
        <authorList>
            <person name="Kim M."/>
        </authorList>
    </citation>
    <scope>NUCLEOTIDE SEQUENCE</scope>
    <source>
        <strain evidence="7">BIUV-7</strain>
    </source>
</reference>
<dbReference type="Pfam" id="PF08240">
    <property type="entry name" value="ADH_N"/>
    <property type="match status" value="1"/>
</dbReference>
<comment type="cofactor">
    <cofactor evidence="5">
        <name>Zn(2+)</name>
        <dbReference type="ChEBI" id="CHEBI:29105"/>
    </cofactor>
</comment>
<dbReference type="InterPro" id="IPR036291">
    <property type="entry name" value="NAD(P)-bd_dom_sf"/>
</dbReference>
<keyword evidence="2 5" id="KW-0862">Zinc</keyword>
<keyword evidence="3" id="KW-0560">Oxidoreductase</keyword>
<evidence type="ECO:0000256" key="3">
    <source>
        <dbReference type="ARBA" id="ARBA00023002"/>
    </source>
</evidence>
<keyword evidence="8" id="KW-1185">Reference proteome</keyword>
<dbReference type="Proteomes" id="UP001169764">
    <property type="component" value="Unassembled WGS sequence"/>
</dbReference>
<dbReference type="InterPro" id="IPR013154">
    <property type="entry name" value="ADH-like_N"/>
</dbReference>